<gene>
    <name evidence="3" type="ORF">JMJ35_006910</name>
</gene>
<dbReference type="PANTHER" id="PTHR33365">
    <property type="entry name" value="YALI0B05434P"/>
    <property type="match status" value="1"/>
</dbReference>
<dbReference type="Proteomes" id="UP001166286">
    <property type="component" value="Unassembled WGS sequence"/>
</dbReference>
<evidence type="ECO:0000313" key="3">
    <source>
        <dbReference type="EMBL" id="KAK0510478.1"/>
    </source>
</evidence>
<sequence>MRISEEDLLRSGSLTDAVRIPDDYGGGFMASVEVNHQLHCLNFLRKSTFLDYPYYKDKAVEYKDTPSIVRIHLGHCVEMLRQLLMCNSDVGIISYHWVENYRTPYSNFNTWHECRNFDQVLKWTQDHRLRTKPGHVWQPQPGEKIFPNPP</sequence>
<dbReference type="PANTHER" id="PTHR33365:SF4">
    <property type="entry name" value="CYCLOCHLOROTINE BIOSYNTHESIS PROTEIN O"/>
    <property type="match status" value="1"/>
</dbReference>
<proteinExistence type="inferred from homology"/>
<comment type="caution">
    <text evidence="3">The sequence shown here is derived from an EMBL/GenBank/DDBJ whole genome shotgun (WGS) entry which is preliminary data.</text>
</comment>
<evidence type="ECO:0000256" key="1">
    <source>
        <dbReference type="ARBA" id="ARBA00004685"/>
    </source>
</evidence>
<dbReference type="Pfam" id="PF11807">
    <property type="entry name" value="UstYa"/>
    <property type="match status" value="1"/>
</dbReference>
<comment type="pathway">
    <text evidence="1">Mycotoxin biosynthesis.</text>
</comment>
<name>A0AA39UZY2_9LECA</name>
<evidence type="ECO:0008006" key="5">
    <source>
        <dbReference type="Google" id="ProtNLM"/>
    </source>
</evidence>
<keyword evidence="4" id="KW-1185">Reference proteome</keyword>
<dbReference type="AlphaFoldDB" id="A0AA39UZY2"/>
<evidence type="ECO:0000313" key="4">
    <source>
        <dbReference type="Proteomes" id="UP001166286"/>
    </source>
</evidence>
<accession>A0AA39UZY2</accession>
<dbReference type="EMBL" id="JAFEKC020000015">
    <property type="protein sequence ID" value="KAK0510478.1"/>
    <property type="molecule type" value="Genomic_DNA"/>
</dbReference>
<organism evidence="3 4">
    <name type="scientific">Cladonia borealis</name>
    <dbReference type="NCBI Taxonomy" id="184061"/>
    <lineage>
        <taxon>Eukaryota</taxon>
        <taxon>Fungi</taxon>
        <taxon>Dikarya</taxon>
        <taxon>Ascomycota</taxon>
        <taxon>Pezizomycotina</taxon>
        <taxon>Lecanoromycetes</taxon>
        <taxon>OSLEUM clade</taxon>
        <taxon>Lecanoromycetidae</taxon>
        <taxon>Lecanorales</taxon>
        <taxon>Lecanorineae</taxon>
        <taxon>Cladoniaceae</taxon>
        <taxon>Cladonia</taxon>
    </lineage>
</organism>
<reference evidence="3" key="1">
    <citation type="submission" date="2023-03" db="EMBL/GenBank/DDBJ databases">
        <title>Complete genome of Cladonia borealis.</title>
        <authorList>
            <person name="Park H."/>
        </authorList>
    </citation>
    <scope>NUCLEOTIDE SEQUENCE</scope>
    <source>
        <strain evidence="3">ANT050790</strain>
    </source>
</reference>
<protein>
    <recommendedName>
        <fullName evidence="5">Tat pathway signal sequence protein</fullName>
    </recommendedName>
</protein>
<dbReference type="InterPro" id="IPR021765">
    <property type="entry name" value="UstYa-like"/>
</dbReference>
<evidence type="ECO:0000256" key="2">
    <source>
        <dbReference type="ARBA" id="ARBA00035112"/>
    </source>
</evidence>
<comment type="similarity">
    <text evidence="2">Belongs to the ustYa family.</text>
</comment>
<dbReference type="GO" id="GO:0043386">
    <property type="term" value="P:mycotoxin biosynthetic process"/>
    <property type="evidence" value="ECO:0007669"/>
    <property type="project" value="InterPro"/>
</dbReference>